<feature type="region of interest" description="Disordered" evidence="6">
    <location>
        <begin position="538"/>
        <end position="716"/>
    </location>
</feature>
<sequence>MESSSEDQRSSHITIQPNETVLTALPYEPQSSLLDFLKGEPKVLGALQILLALIIAGVGSIFAFNYFHFSQRFPLVFLTGYPFWGAFIFVITGYITGINEKKKCMGQGVTAMNVISSLVAVAGITLTIISYRYQHKYCQMPSLEGICVIGRNLFNGILSVLLVISIVELGISVTISSFRSKCWTTSDEIVFFLPSDVTQESELSVPEENTAVQFELQEQSSTADSTTNIQPVFIGGYTFFKLRVTRNPLAFRHSRRRSSKTYYTSSVSVLDEQQKSISPPSQVYEERPKLKPLLPTLLERSTEKIPYAKQLKDEDLKSAIAQRPENQTQLLQSRALPLQVFPSSYIKKLQMLPPQALPVLASQAPTYHDTQSQGLTSEDMPYQDISSQESQYQSIPSQDTQALDMPYQYAPSQNTPSQNTLAQDMPSKNILSQDMISQKPPSEGILYQDLHSQLQALPAQSMLLAAPAFHAAQSSNMQHLDQQALDLQHRNQQLARVSYQDMQSEVLLLTQEWKSQEEFQSRKSKKWQSLDWQNENLQSRKSHDLIRQNKGWQTPKQKSQDLQMQGQQSPRKKSLDQHIKDWLFPKRHSVEKQTQVKQTRQKSSDQRTKDQLLVLEEQSLRQRSPSGQRKYQEDKEEKSPKEQPKDRQDKAQQTDTEKSPKKQTQQEHPKDLQVREEKSPKEQPKDRQDKAQQTDMDTSPKKQPQYEEVENLQAQEEKSLKQLHQNWQSQIQEYQAWQSSSQQFQDRRIQGWRNKEWKAQELALEMPHSLRWESQAWQTQDLLEKEFLKQKALYQEAQNVHVITRRQQLQSIPFNDSQYQDEEQDLKSTDIQKEGMRTETVQIRDNKPESTKYQNLHNQQSEDKNPDCCFSCQSSVQDTNLAYLSDINSEQDVRKNISICSASYQDDMTLTSTSCSPKDQQQSEDSD</sequence>
<evidence type="ECO:0000256" key="2">
    <source>
        <dbReference type="ARBA" id="ARBA00009565"/>
    </source>
</evidence>
<comment type="subcellular location">
    <subcellularLocation>
        <location evidence="1">Membrane</location>
        <topology evidence="1">Multi-pass membrane protein</topology>
    </subcellularLocation>
</comment>
<reference evidence="9" key="1">
    <citation type="submission" date="2025-08" db="UniProtKB">
        <authorList>
            <consortium name="RefSeq"/>
        </authorList>
    </citation>
    <scope>IDENTIFICATION</scope>
    <source>
        <tissue evidence="9">Whole blood</tissue>
    </source>
</reference>
<evidence type="ECO:0000256" key="6">
    <source>
        <dbReference type="SAM" id="MobiDB-lite"/>
    </source>
</evidence>
<evidence type="ECO:0000256" key="4">
    <source>
        <dbReference type="ARBA" id="ARBA00022989"/>
    </source>
</evidence>
<dbReference type="GO" id="GO:0007166">
    <property type="term" value="P:cell surface receptor signaling pathway"/>
    <property type="evidence" value="ECO:0007669"/>
    <property type="project" value="TreeGrafter"/>
</dbReference>
<feature type="transmembrane region" description="Helical" evidence="7">
    <location>
        <begin position="75"/>
        <end position="95"/>
    </location>
</feature>
<feature type="transmembrane region" description="Helical" evidence="7">
    <location>
        <begin position="43"/>
        <end position="63"/>
    </location>
</feature>
<comment type="similarity">
    <text evidence="2">Belongs to the MS4A family.</text>
</comment>
<evidence type="ECO:0000256" key="1">
    <source>
        <dbReference type="ARBA" id="ARBA00004141"/>
    </source>
</evidence>
<evidence type="ECO:0000256" key="7">
    <source>
        <dbReference type="SAM" id="Phobius"/>
    </source>
</evidence>
<keyword evidence="5 7" id="KW-0472">Membrane</keyword>
<dbReference type="KEGG" id="ppad:109246508"/>
<keyword evidence="4 7" id="KW-1133">Transmembrane helix</keyword>
<dbReference type="GeneID" id="109246508"/>
<dbReference type="InterPro" id="IPR030417">
    <property type="entry name" value="MS4A"/>
</dbReference>
<dbReference type="PANTHER" id="PTHR23320">
    <property type="entry name" value="MEMBRANE-SPANNING 4-DOMAINS SUBFAMILY A MS4A -RELATED"/>
    <property type="match status" value="1"/>
</dbReference>
<feature type="region of interest" description="Disordered" evidence="6">
    <location>
        <begin position="845"/>
        <end position="865"/>
    </location>
</feature>
<feature type="compositionally biased region" description="Basic and acidic residues" evidence="6">
    <location>
        <begin position="573"/>
        <end position="591"/>
    </location>
</feature>
<feature type="transmembrane region" description="Helical" evidence="7">
    <location>
        <begin position="153"/>
        <end position="175"/>
    </location>
</feature>
<organism evidence="8 9">
    <name type="scientific">Panthera pardus</name>
    <name type="common">Leopard</name>
    <name type="synonym">Felis pardus</name>
    <dbReference type="NCBI Taxonomy" id="9691"/>
    <lineage>
        <taxon>Eukaryota</taxon>
        <taxon>Metazoa</taxon>
        <taxon>Chordata</taxon>
        <taxon>Craniata</taxon>
        <taxon>Vertebrata</taxon>
        <taxon>Euteleostomi</taxon>
        <taxon>Mammalia</taxon>
        <taxon>Eutheria</taxon>
        <taxon>Laurasiatheria</taxon>
        <taxon>Carnivora</taxon>
        <taxon>Feliformia</taxon>
        <taxon>Felidae</taxon>
        <taxon>Pantherinae</taxon>
        <taxon>Panthera</taxon>
    </lineage>
</organism>
<gene>
    <name evidence="9" type="primary">MS4A14</name>
</gene>
<evidence type="ECO:0000256" key="3">
    <source>
        <dbReference type="ARBA" id="ARBA00022692"/>
    </source>
</evidence>
<dbReference type="AlphaFoldDB" id="A0A9V1DY49"/>
<evidence type="ECO:0000256" key="5">
    <source>
        <dbReference type="ARBA" id="ARBA00023136"/>
    </source>
</evidence>
<name>A0A9V1DY49_PANPR</name>
<accession>A0A9V1DY49</accession>
<dbReference type="Proteomes" id="UP001165780">
    <property type="component" value="Unplaced"/>
</dbReference>
<keyword evidence="3 7" id="KW-0812">Transmembrane</keyword>
<evidence type="ECO:0000313" key="9">
    <source>
        <dbReference type="RefSeq" id="XP_019270064.2"/>
    </source>
</evidence>
<evidence type="ECO:0000313" key="8">
    <source>
        <dbReference type="Proteomes" id="UP001165780"/>
    </source>
</evidence>
<dbReference type="CTD" id="84689"/>
<feature type="compositionally biased region" description="Polar residues" evidence="6">
    <location>
        <begin position="550"/>
        <end position="569"/>
    </location>
</feature>
<proteinExistence type="inferred from homology"/>
<feature type="compositionally biased region" description="Basic and acidic residues" evidence="6">
    <location>
        <begin position="630"/>
        <end position="692"/>
    </location>
</feature>
<dbReference type="GO" id="GO:0005886">
    <property type="term" value="C:plasma membrane"/>
    <property type="evidence" value="ECO:0007669"/>
    <property type="project" value="TreeGrafter"/>
</dbReference>
<dbReference type="PANTHER" id="PTHR23320:SF10">
    <property type="entry name" value="MEMBRANE-SPANNING 4-DOMAINS SUBFAMILY A MEMBER 14"/>
    <property type="match status" value="1"/>
</dbReference>
<dbReference type="InterPro" id="IPR007237">
    <property type="entry name" value="CD20-like"/>
</dbReference>
<dbReference type="RefSeq" id="XP_019270064.2">
    <property type="nucleotide sequence ID" value="XM_019414519.2"/>
</dbReference>
<feature type="transmembrane region" description="Helical" evidence="7">
    <location>
        <begin position="115"/>
        <end position="133"/>
    </location>
</feature>
<keyword evidence="8" id="KW-1185">Reference proteome</keyword>
<dbReference type="Pfam" id="PF04103">
    <property type="entry name" value="CD20"/>
    <property type="match status" value="1"/>
</dbReference>
<protein>
    <submittedName>
        <fullName evidence="9">Membrane-spanning 4-domains subfamily A member 14</fullName>
    </submittedName>
</protein>